<name>A0A271KLE9_9HYPH</name>
<dbReference type="EMBL" id="NPKH01000011">
    <property type="protein sequence ID" value="PAP96648.1"/>
    <property type="molecule type" value="Genomic_DNA"/>
</dbReference>
<sequence length="1033" mass="115572">MTIDNAAADQRDKNVWIGLTQHRISQTHNPSHWSAVSIIADQLPNMPKTEGELRHILNMLRYGSERSYLTFSHSRTPSDTVEDANLFLEQFKQLPNLSAMLFANRQHALKNYAESSEWTTHFWSAYNKEFASNWAYFDIDKAGALGKIYDWAQGNPIFAKVWDEVYAPIINARIQDRANSILAENQDFAAIEGVKLISSENADVKSAVEKLSNSLSEMKLKNTQEDKDAVAQPDDIVKILMKQQKDQSNLERSEFEREGIRSAVFLTSLFFSDKKESQRFVAVGNAIIDVIKIADTYERLYTSGPGAESASSVGTAAMTMNYFAIFVSLVQTMEDTGPTGDQIISAQIVNLAKQMEAYQKENRARFDRIDAELSQIFAEMVSQFSNAANQIALARADLSEIRGAMAQTLTRLDHIERRLVRYLEVIAAEPFEGAMKKCVGVAKAIGIPLTETEYAKCTLEISRFLDLARSEPLAGTWKVGSKLTDIDIPLEERDWSAAINVFLGLAQDRGGFPFSARRANPLRWTRAADAYIRLAVENDAFFKSQPSAILDSLVNEGVSIESDLTKRFVEQPEKFLTLLDSMMAEHLSAVQRVERSASEIRQKVLLEMDATAVWLSPSELSEIANRLLPDFSKRDVVYAADWPVLSTEWNKIQDKGRGWNRKSGAQGKYLEYKPLVGGPHIWKVSLNDPTLIAAELVGLGQLAFRYAPDVLNPESLSDQAVASLVGEPIVSVFAYLLPKGKPTPEKPLAIIDYRKGWKQILYFQGCNRPANCKYMKNFGGDRQKQFDWVTFLETENTLANPLITRSPLLTKQVETRLDELLVRQNQELIRELERPDSPLHIAVHDLETIALAIRGLTALTLPGPSLYQDGLRSVVLGVPESKACLLTSSRVQIGTSSVTENSHFKDPMSKLDVIPEVKPKTVTNEDGFKPCTSDEIEPESFPFLIDSRIVRRFVTLAVGSSQINPDLIDNRSLLVGLSSLADSGRTALFSQVSRAIERTKKEPNIHPSISFFLSRLHSLKLAKEQPVARAIEQ</sequence>
<reference evidence="1 2" key="1">
    <citation type="submission" date="2017-08" db="EMBL/GenBank/DDBJ databases">
        <title>Mesorhizobium wenxinae sp. nov., a novel rhizobial species isolated from root nodules of chickpea (Cicer arietinum L.).</title>
        <authorList>
            <person name="Zhang J."/>
        </authorList>
    </citation>
    <scope>NUCLEOTIDE SEQUENCE [LARGE SCALE GENOMIC DNA]</scope>
    <source>
        <strain evidence="2">WYCCWR 10019</strain>
    </source>
</reference>
<dbReference type="Proteomes" id="UP000215931">
    <property type="component" value="Unassembled WGS sequence"/>
</dbReference>
<accession>A0A271KLE9</accession>
<keyword evidence="2" id="KW-1185">Reference proteome</keyword>
<organism evidence="1 2">
    <name type="scientific">Mesorhizobium wenxiniae</name>
    <dbReference type="NCBI Taxonomy" id="2014805"/>
    <lineage>
        <taxon>Bacteria</taxon>
        <taxon>Pseudomonadati</taxon>
        <taxon>Pseudomonadota</taxon>
        <taxon>Alphaproteobacteria</taxon>
        <taxon>Hyphomicrobiales</taxon>
        <taxon>Phyllobacteriaceae</taxon>
        <taxon>Mesorhizobium</taxon>
    </lineage>
</organism>
<comment type="caution">
    <text evidence="1">The sequence shown here is derived from an EMBL/GenBank/DDBJ whole genome shotgun (WGS) entry which is preliminary data.</text>
</comment>
<dbReference type="AlphaFoldDB" id="A0A271KLE9"/>
<gene>
    <name evidence="1" type="ORF">CIT31_02660</name>
</gene>
<evidence type="ECO:0000313" key="1">
    <source>
        <dbReference type="EMBL" id="PAP96648.1"/>
    </source>
</evidence>
<protein>
    <submittedName>
        <fullName evidence="1">Uncharacterized protein</fullName>
    </submittedName>
</protein>
<proteinExistence type="predicted"/>
<evidence type="ECO:0000313" key="2">
    <source>
        <dbReference type="Proteomes" id="UP000215931"/>
    </source>
</evidence>